<dbReference type="RefSeq" id="WP_242750729.1">
    <property type="nucleotide sequence ID" value="NZ_CP093846.1"/>
</dbReference>
<feature type="transmembrane region" description="Helical" evidence="2">
    <location>
        <begin position="373"/>
        <end position="393"/>
    </location>
</feature>
<keyword evidence="4" id="KW-1185">Reference proteome</keyword>
<dbReference type="Proteomes" id="UP001202244">
    <property type="component" value="Chromosome"/>
</dbReference>
<dbReference type="PANTHER" id="PTHR34821:SF2">
    <property type="entry name" value="INNER MEMBRANE PROTEIN YDCZ"/>
    <property type="match status" value="1"/>
</dbReference>
<feature type="transmembrane region" description="Helical" evidence="2">
    <location>
        <begin position="182"/>
        <end position="200"/>
    </location>
</feature>
<gene>
    <name evidence="3" type="ORF">MMF93_09355</name>
</gene>
<dbReference type="Pfam" id="PF04657">
    <property type="entry name" value="DMT_YdcZ"/>
    <property type="match status" value="2"/>
</dbReference>
<feature type="transmembrane region" description="Helical" evidence="2">
    <location>
        <begin position="400"/>
        <end position="421"/>
    </location>
</feature>
<feature type="transmembrane region" description="Helical" evidence="2">
    <location>
        <begin position="427"/>
        <end position="447"/>
    </location>
</feature>
<sequence length="461" mass="46154">MPADTARRTRTLSPEGDLVALEADGCAVLPRGAERTVHGAARTGAPARTGPAGATATASNSFGTAPADAPPDSAAPPDAGPPGRAPWSRSPPPAGRRELPAGPLGHPRVPFQNAARKGGDTMTHLTPPAPAPAVAPEPRQRTPRGATTALLVVATVLAGTLSPLQSTVNGALGKEIDDGNGAAVISFGSGLILMAVLVFARPATRRQALALPRLIRGGEVGWWNYLAGLCGGAVVLSEGIAVGALGVAVFQIALICGMVISGVICDRFGVTSEVKQPVSAPRLLGAVLAVGATTLAISPALHVPGAVVMAVLPFAAGLLAGWQPAGNAAVARSSGSVLVSIGFNFLVGFTVLLIGYLIRLGTGSGHFALPDTWWMYTGGALGLLSIAFMALLVRGLGLLLLGLSSVAGQLLGSLILGAISPSLGEEIHLATIGGTVLALVAAGIAMIPSRAPRGTHVAEQS</sequence>
<organism evidence="3 4">
    <name type="scientific">Streptomyces tubbatahanensis</name>
    <dbReference type="NCBI Taxonomy" id="2923272"/>
    <lineage>
        <taxon>Bacteria</taxon>
        <taxon>Bacillati</taxon>
        <taxon>Actinomycetota</taxon>
        <taxon>Actinomycetes</taxon>
        <taxon>Kitasatosporales</taxon>
        <taxon>Streptomycetaceae</taxon>
        <taxon>Streptomyces</taxon>
    </lineage>
</organism>
<keyword evidence="2" id="KW-0472">Membrane</keyword>
<evidence type="ECO:0000313" key="4">
    <source>
        <dbReference type="Proteomes" id="UP001202244"/>
    </source>
</evidence>
<protein>
    <submittedName>
        <fullName evidence="3">DMT family transporter</fullName>
    </submittedName>
</protein>
<evidence type="ECO:0000256" key="2">
    <source>
        <dbReference type="SAM" id="Phobius"/>
    </source>
</evidence>
<feature type="compositionally biased region" description="Low complexity" evidence="1">
    <location>
        <begin position="39"/>
        <end position="58"/>
    </location>
</feature>
<keyword evidence="2" id="KW-1133">Transmembrane helix</keyword>
<feature type="transmembrane region" description="Helical" evidence="2">
    <location>
        <begin position="221"/>
        <end position="242"/>
    </location>
</feature>
<reference evidence="3 4" key="1">
    <citation type="journal article" date="2023" name="Microbiol. Spectr.">
        <title>Synergy between Genome Mining, Metabolomics, and Bioinformatics Uncovers Antibacterial Chlorinated Carbazole Alkaloids and Their Biosynthetic Gene Cluster from Streptomyces tubbatahanensis sp. nov., a Novel Actinomycete Isolated from Sulu Sea, Philippines.</title>
        <authorList>
            <person name="Tenebro C.P."/>
            <person name="Trono D.J.V.L."/>
            <person name="Balida L.A.P."/>
            <person name="Bayog L.K.A."/>
            <person name="Bruna J.R."/>
            <person name="Sabido E.M."/>
            <person name="Caspe D.P.C."/>
            <person name="de Los Santos E.L.C."/>
            <person name="Saludes J.P."/>
            <person name="Dalisay D.S."/>
        </authorList>
    </citation>
    <scope>NUCLEOTIDE SEQUENCE [LARGE SCALE GENOMIC DNA]</scope>
    <source>
        <strain evidence="3 4">DSD3025</strain>
    </source>
</reference>
<evidence type="ECO:0000313" key="3">
    <source>
        <dbReference type="EMBL" id="UNS96698.1"/>
    </source>
</evidence>
<feature type="region of interest" description="Disordered" evidence="1">
    <location>
        <begin position="35"/>
        <end position="141"/>
    </location>
</feature>
<accession>A0ABY3XR38</accession>
<proteinExistence type="predicted"/>
<feature type="transmembrane region" description="Helical" evidence="2">
    <location>
        <begin position="145"/>
        <end position="162"/>
    </location>
</feature>
<feature type="compositionally biased region" description="Pro residues" evidence="1">
    <location>
        <begin position="78"/>
        <end position="94"/>
    </location>
</feature>
<feature type="transmembrane region" description="Helical" evidence="2">
    <location>
        <begin position="282"/>
        <end position="301"/>
    </location>
</feature>
<feature type="transmembrane region" description="Helical" evidence="2">
    <location>
        <begin position="248"/>
        <end position="270"/>
    </location>
</feature>
<dbReference type="EMBL" id="CP093846">
    <property type="protein sequence ID" value="UNS96698.1"/>
    <property type="molecule type" value="Genomic_DNA"/>
</dbReference>
<dbReference type="InterPro" id="IPR006750">
    <property type="entry name" value="YdcZ"/>
</dbReference>
<feature type="transmembrane region" description="Helical" evidence="2">
    <location>
        <begin position="307"/>
        <end position="325"/>
    </location>
</feature>
<keyword evidence="2" id="KW-0812">Transmembrane</keyword>
<evidence type="ECO:0000256" key="1">
    <source>
        <dbReference type="SAM" id="MobiDB-lite"/>
    </source>
</evidence>
<feature type="transmembrane region" description="Helical" evidence="2">
    <location>
        <begin position="337"/>
        <end position="358"/>
    </location>
</feature>
<name>A0ABY3XR38_9ACTN</name>
<feature type="compositionally biased region" description="Low complexity" evidence="1">
    <location>
        <begin position="65"/>
        <end position="77"/>
    </location>
</feature>
<dbReference type="PANTHER" id="PTHR34821">
    <property type="entry name" value="INNER MEMBRANE PROTEIN YDCZ"/>
    <property type="match status" value="1"/>
</dbReference>